<reference evidence="2 4" key="1">
    <citation type="submission" date="2022-05" db="EMBL/GenBank/DDBJ databases">
        <authorList>
            <consortium name="Genoscope - CEA"/>
            <person name="William W."/>
        </authorList>
    </citation>
    <scope>NUCLEOTIDE SEQUENCE [LARGE SCALE GENOMIC DNA]</scope>
</reference>
<dbReference type="InterPro" id="IPR038398">
    <property type="entry name" value="NCD2_sf"/>
</dbReference>
<sequence length="78" mass="8645">MRNGENQKISQEDILKEQLNATVDVEEIRKGSQIYGKAGVSDTLTSYQRAINQAAFELCSANPVLLKHKGDLLQAARK</sequence>
<comment type="caution">
    <text evidence="2">The sequence shown here is derived from an EMBL/GenBank/DDBJ whole genome shotgun (WGS) entry which is preliminary data.</text>
</comment>
<dbReference type="InterPro" id="IPR006989">
    <property type="entry name" value="NAB_co-repressor_dom"/>
</dbReference>
<dbReference type="EMBL" id="CALNXK010000178">
    <property type="protein sequence ID" value="CAH3173126.1"/>
    <property type="molecule type" value="Genomic_DNA"/>
</dbReference>
<protein>
    <recommendedName>
        <fullName evidence="1">NAB co-repressor domain-containing protein</fullName>
    </recommendedName>
</protein>
<evidence type="ECO:0000313" key="3">
    <source>
        <dbReference type="EMBL" id="CAH3173126.1"/>
    </source>
</evidence>
<evidence type="ECO:0000313" key="4">
    <source>
        <dbReference type="Proteomes" id="UP001159405"/>
    </source>
</evidence>
<organism evidence="2 4">
    <name type="scientific">Porites lobata</name>
    <dbReference type="NCBI Taxonomy" id="104759"/>
    <lineage>
        <taxon>Eukaryota</taxon>
        <taxon>Metazoa</taxon>
        <taxon>Cnidaria</taxon>
        <taxon>Anthozoa</taxon>
        <taxon>Hexacorallia</taxon>
        <taxon>Scleractinia</taxon>
        <taxon>Fungiina</taxon>
        <taxon>Poritidae</taxon>
        <taxon>Porites</taxon>
    </lineage>
</organism>
<feature type="non-terminal residue" evidence="2">
    <location>
        <position position="78"/>
    </location>
</feature>
<dbReference type="Pfam" id="PF04905">
    <property type="entry name" value="NCD2"/>
    <property type="match status" value="1"/>
</dbReference>
<dbReference type="Proteomes" id="UP001159405">
    <property type="component" value="Unassembled WGS sequence"/>
</dbReference>
<dbReference type="Gene3D" id="1.20.120.2010">
    <property type="entry name" value="NAB conserved domain 2"/>
    <property type="match status" value="1"/>
</dbReference>
<dbReference type="EMBL" id="CALNXK010000035">
    <property type="protein sequence ID" value="CAH3121047.1"/>
    <property type="molecule type" value="Genomic_DNA"/>
</dbReference>
<keyword evidence="4" id="KW-1185">Reference proteome</keyword>
<gene>
    <name evidence="3" type="ORF">PLOB_00013402</name>
    <name evidence="2" type="ORF">PLOB_00028404</name>
</gene>
<name>A0ABN8NU38_9CNID</name>
<feature type="domain" description="NAB co-repressor" evidence="1">
    <location>
        <begin position="9"/>
        <end position="78"/>
    </location>
</feature>
<proteinExistence type="predicted"/>
<evidence type="ECO:0000259" key="1">
    <source>
        <dbReference type="Pfam" id="PF04905"/>
    </source>
</evidence>
<accession>A0ABN8NU38</accession>
<evidence type="ECO:0000313" key="2">
    <source>
        <dbReference type="EMBL" id="CAH3121047.1"/>
    </source>
</evidence>